<dbReference type="InParanoid" id="A0A3N4KNR2"/>
<dbReference type="GO" id="GO:0008270">
    <property type="term" value="F:zinc ion binding"/>
    <property type="evidence" value="ECO:0007669"/>
    <property type="project" value="UniProtKB-KW"/>
</dbReference>
<dbReference type="PROSITE" id="PS51873">
    <property type="entry name" value="TRIAD"/>
    <property type="match status" value="1"/>
</dbReference>
<evidence type="ECO:0000256" key="7">
    <source>
        <dbReference type="ARBA" id="ARBA00022786"/>
    </source>
</evidence>
<keyword evidence="6" id="KW-0863">Zinc-finger</keyword>
<keyword evidence="7" id="KW-0833">Ubl conjugation pathway</keyword>
<dbReference type="EC" id="2.3.2.31" evidence="2"/>
<proteinExistence type="predicted"/>
<evidence type="ECO:0000313" key="10">
    <source>
        <dbReference type="EMBL" id="RPB11039.1"/>
    </source>
</evidence>
<evidence type="ECO:0000256" key="1">
    <source>
        <dbReference type="ARBA" id="ARBA00001798"/>
    </source>
</evidence>
<dbReference type="OrthoDB" id="10009520at2759"/>
<dbReference type="PANTHER" id="PTHR11685">
    <property type="entry name" value="RBR FAMILY RING FINGER AND IBR DOMAIN-CONTAINING"/>
    <property type="match status" value="1"/>
</dbReference>
<dbReference type="InterPro" id="IPR044066">
    <property type="entry name" value="TRIAD_supradom"/>
</dbReference>
<feature type="domain" description="RING-type" evidence="9">
    <location>
        <begin position="152"/>
        <end position="341"/>
    </location>
</feature>
<evidence type="ECO:0000256" key="5">
    <source>
        <dbReference type="ARBA" id="ARBA00022737"/>
    </source>
</evidence>
<dbReference type="CDD" id="cd22584">
    <property type="entry name" value="Rcat_RBR_unk"/>
    <property type="match status" value="1"/>
</dbReference>
<dbReference type="EMBL" id="ML119138">
    <property type="protein sequence ID" value="RPB11039.1"/>
    <property type="molecule type" value="Genomic_DNA"/>
</dbReference>
<dbReference type="Gene3D" id="1.20.120.1750">
    <property type="match status" value="1"/>
</dbReference>
<evidence type="ECO:0000259" key="9">
    <source>
        <dbReference type="PROSITE" id="PS51873"/>
    </source>
</evidence>
<name>A0A3N4KNR2_9PEZI</name>
<dbReference type="Pfam" id="PF01485">
    <property type="entry name" value="IBR"/>
    <property type="match status" value="1"/>
</dbReference>
<dbReference type="CDD" id="cd20335">
    <property type="entry name" value="BRcat_RBR"/>
    <property type="match status" value="1"/>
</dbReference>
<evidence type="ECO:0000256" key="8">
    <source>
        <dbReference type="ARBA" id="ARBA00022833"/>
    </source>
</evidence>
<evidence type="ECO:0000256" key="3">
    <source>
        <dbReference type="ARBA" id="ARBA00022679"/>
    </source>
</evidence>
<reference evidence="10 11" key="1">
    <citation type="journal article" date="2018" name="Nat. Ecol. Evol.">
        <title>Pezizomycetes genomes reveal the molecular basis of ectomycorrhizal truffle lifestyle.</title>
        <authorList>
            <person name="Murat C."/>
            <person name="Payen T."/>
            <person name="Noel B."/>
            <person name="Kuo A."/>
            <person name="Morin E."/>
            <person name="Chen J."/>
            <person name="Kohler A."/>
            <person name="Krizsan K."/>
            <person name="Balestrini R."/>
            <person name="Da Silva C."/>
            <person name="Montanini B."/>
            <person name="Hainaut M."/>
            <person name="Levati E."/>
            <person name="Barry K.W."/>
            <person name="Belfiori B."/>
            <person name="Cichocki N."/>
            <person name="Clum A."/>
            <person name="Dockter R.B."/>
            <person name="Fauchery L."/>
            <person name="Guy J."/>
            <person name="Iotti M."/>
            <person name="Le Tacon F."/>
            <person name="Lindquist E.A."/>
            <person name="Lipzen A."/>
            <person name="Malagnac F."/>
            <person name="Mello A."/>
            <person name="Molinier V."/>
            <person name="Miyauchi S."/>
            <person name="Poulain J."/>
            <person name="Riccioni C."/>
            <person name="Rubini A."/>
            <person name="Sitrit Y."/>
            <person name="Splivallo R."/>
            <person name="Traeger S."/>
            <person name="Wang M."/>
            <person name="Zifcakova L."/>
            <person name="Wipf D."/>
            <person name="Zambonelli A."/>
            <person name="Paolocci F."/>
            <person name="Nowrousian M."/>
            <person name="Ottonello S."/>
            <person name="Baldrian P."/>
            <person name="Spatafora J.W."/>
            <person name="Henrissat B."/>
            <person name="Nagy L.G."/>
            <person name="Aury J.M."/>
            <person name="Wincker P."/>
            <person name="Grigoriev I.V."/>
            <person name="Bonfante P."/>
            <person name="Martin F.M."/>
        </authorList>
    </citation>
    <scope>NUCLEOTIDE SEQUENCE [LARGE SCALE GENOMIC DNA]</scope>
    <source>
        <strain evidence="10 11">CCBAS932</strain>
    </source>
</reference>
<keyword evidence="5" id="KW-0677">Repeat</keyword>
<organism evidence="10 11">
    <name type="scientific">Morchella conica CCBAS932</name>
    <dbReference type="NCBI Taxonomy" id="1392247"/>
    <lineage>
        <taxon>Eukaryota</taxon>
        <taxon>Fungi</taxon>
        <taxon>Dikarya</taxon>
        <taxon>Ascomycota</taxon>
        <taxon>Pezizomycotina</taxon>
        <taxon>Pezizomycetes</taxon>
        <taxon>Pezizales</taxon>
        <taxon>Morchellaceae</taxon>
        <taxon>Morchella</taxon>
    </lineage>
</organism>
<comment type="catalytic activity">
    <reaction evidence="1">
        <text>[E2 ubiquitin-conjugating enzyme]-S-ubiquitinyl-L-cysteine + [acceptor protein]-L-lysine = [E2 ubiquitin-conjugating enzyme]-L-cysteine + [acceptor protein]-N(6)-ubiquitinyl-L-lysine.</text>
        <dbReference type="EC" id="2.3.2.31"/>
    </reaction>
</comment>
<dbReference type="GO" id="GO:0061630">
    <property type="term" value="F:ubiquitin protein ligase activity"/>
    <property type="evidence" value="ECO:0007669"/>
    <property type="project" value="UniProtKB-EC"/>
</dbReference>
<keyword evidence="4" id="KW-0479">Metal-binding</keyword>
<dbReference type="Proteomes" id="UP000277580">
    <property type="component" value="Unassembled WGS sequence"/>
</dbReference>
<dbReference type="GO" id="GO:0016567">
    <property type="term" value="P:protein ubiquitination"/>
    <property type="evidence" value="ECO:0007669"/>
    <property type="project" value="InterPro"/>
</dbReference>
<keyword evidence="8" id="KW-0862">Zinc</keyword>
<dbReference type="STRING" id="1392247.A0A3N4KNR2"/>
<dbReference type="AlphaFoldDB" id="A0A3N4KNR2"/>
<evidence type="ECO:0000256" key="6">
    <source>
        <dbReference type="ARBA" id="ARBA00022771"/>
    </source>
</evidence>
<protein>
    <recommendedName>
        <fullName evidence="2">RBR-type E3 ubiquitin transferase</fullName>
        <ecNumber evidence="2">2.3.2.31</ecNumber>
    </recommendedName>
</protein>
<dbReference type="InterPro" id="IPR002867">
    <property type="entry name" value="IBR_dom"/>
</dbReference>
<evidence type="ECO:0000256" key="2">
    <source>
        <dbReference type="ARBA" id="ARBA00012251"/>
    </source>
</evidence>
<evidence type="ECO:0000313" key="11">
    <source>
        <dbReference type="Proteomes" id="UP000277580"/>
    </source>
</evidence>
<keyword evidence="11" id="KW-1185">Reference proteome</keyword>
<evidence type="ECO:0000256" key="4">
    <source>
        <dbReference type="ARBA" id="ARBA00022723"/>
    </source>
</evidence>
<dbReference type="InterPro" id="IPR031127">
    <property type="entry name" value="E3_UB_ligase_RBR"/>
</dbReference>
<sequence length="428" mass="48734">MDELSFALAIELQLRDVEEALSTRKGKGRLGDAVSSSDEVAFNDYREHLLSTARILADERLAESLDRAVRSDGGLLEELMKLELGDEGSRELAMQLSEEAVMVVPEEKSRNDMWRSMAVGTGVEMTDEAIEALERRCQEWDLVDELEKKKKSRADCAICLESFSTEHTITAPCKHTYCFTDLKDLFIRACKDEQLFPPRCCKQELSVELALPLLNDDEAIEFLEKSEEFTCKDRTYCFQPSCSRFIPAENISRDVATCNDCYSRTCKLCKKEEHDSEDCPDDPSMKLTLETAAANGWQRCQQCHSLVERSHGCQHMTCRCKAEWCYRCGVTWKTCECGDWDEDHIHRRAEDLAIREMGAGAGVRALAVRAGAIVADLRVNHECEHTEGWTYTRTAARCEMCSDFLPNYIFECDGCRLRACNRCHINRI</sequence>
<dbReference type="SUPFAM" id="SSF57850">
    <property type="entry name" value="RING/U-box"/>
    <property type="match status" value="2"/>
</dbReference>
<gene>
    <name evidence="10" type="ORF">P167DRAFT_554160</name>
</gene>
<accession>A0A3N4KNR2</accession>
<keyword evidence="3" id="KW-0808">Transferase</keyword>